<evidence type="ECO:0000256" key="1">
    <source>
        <dbReference type="SAM" id="MobiDB-lite"/>
    </source>
</evidence>
<reference evidence="2 3" key="4">
    <citation type="journal article" date="2011" name="BMC Genomics">
        <title>RNA-Seq improves annotation of protein-coding genes in the cucumber genome.</title>
        <authorList>
            <person name="Li Z."/>
            <person name="Zhang Z."/>
            <person name="Yan P."/>
            <person name="Huang S."/>
            <person name="Fei Z."/>
            <person name="Lin K."/>
        </authorList>
    </citation>
    <scope>NUCLEOTIDE SEQUENCE [LARGE SCALE GENOMIC DNA]</scope>
    <source>
        <strain evidence="3">cv. 9930</strain>
    </source>
</reference>
<dbReference type="AlphaFoldDB" id="A0A0A0KZX6"/>
<feature type="compositionally biased region" description="Basic and acidic residues" evidence="1">
    <location>
        <begin position="19"/>
        <end position="37"/>
    </location>
</feature>
<reference evidence="2 3" key="3">
    <citation type="journal article" date="2010" name="BMC Genomics">
        <title>Transcriptome sequencing and comparative analysis of cucumber flowers with different sex types.</title>
        <authorList>
            <person name="Guo S."/>
            <person name="Zheng Y."/>
            <person name="Joung J.G."/>
            <person name="Liu S."/>
            <person name="Zhang Z."/>
            <person name="Crasta O.R."/>
            <person name="Sobral B.W."/>
            <person name="Xu Y."/>
            <person name="Huang S."/>
            <person name="Fei Z."/>
        </authorList>
    </citation>
    <scope>NUCLEOTIDE SEQUENCE [LARGE SCALE GENOMIC DNA]</scope>
    <source>
        <strain evidence="3">cv. 9930</strain>
    </source>
</reference>
<sequence>MGEEGSVIKLRLSCVAREPTEQEKVAHERESVTKIEEENPLGGERPTSRAFIKSLTKRRRDLYMAKDVDQFGKEKSRRRRRSRGRRRKGIVGMEREEGKFVENK</sequence>
<organism evidence="2 3">
    <name type="scientific">Cucumis sativus</name>
    <name type="common">Cucumber</name>
    <dbReference type="NCBI Taxonomy" id="3659"/>
    <lineage>
        <taxon>Eukaryota</taxon>
        <taxon>Viridiplantae</taxon>
        <taxon>Streptophyta</taxon>
        <taxon>Embryophyta</taxon>
        <taxon>Tracheophyta</taxon>
        <taxon>Spermatophyta</taxon>
        <taxon>Magnoliopsida</taxon>
        <taxon>eudicotyledons</taxon>
        <taxon>Gunneridae</taxon>
        <taxon>Pentapetalae</taxon>
        <taxon>rosids</taxon>
        <taxon>fabids</taxon>
        <taxon>Cucurbitales</taxon>
        <taxon>Cucurbitaceae</taxon>
        <taxon>Benincaseae</taxon>
        <taxon>Cucumis</taxon>
    </lineage>
</organism>
<evidence type="ECO:0000313" key="3">
    <source>
        <dbReference type="Proteomes" id="UP000029981"/>
    </source>
</evidence>
<accession>A0A0A0KZX6</accession>
<dbReference type="EMBL" id="CM002925">
    <property type="protein sequence ID" value="KGN54374.1"/>
    <property type="molecule type" value="Genomic_DNA"/>
</dbReference>
<feature type="compositionally biased region" description="Basic residues" evidence="1">
    <location>
        <begin position="75"/>
        <end position="89"/>
    </location>
</feature>
<gene>
    <name evidence="2" type="ORF">Csa_4G308635</name>
</gene>
<reference evidence="2 3" key="2">
    <citation type="journal article" date="2009" name="PLoS ONE">
        <title>An integrated genetic and cytogenetic map of the cucumber genome.</title>
        <authorList>
            <person name="Ren Y."/>
            <person name="Zhang Z."/>
            <person name="Liu J."/>
            <person name="Staub J.E."/>
            <person name="Han Y."/>
            <person name="Cheng Z."/>
            <person name="Li X."/>
            <person name="Lu J."/>
            <person name="Miao H."/>
            <person name="Kang H."/>
            <person name="Xie B."/>
            <person name="Gu X."/>
            <person name="Wang X."/>
            <person name="Du Y."/>
            <person name="Jin W."/>
            <person name="Huang S."/>
        </authorList>
    </citation>
    <scope>NUCLEOTIDE SEQUENCE [LARGE SCALE GENOMIC DNA]</scope>
    <source>
        <strain evidence="3">cv. 9930</strain>
    </source>
</reference>
<protein>
    <submittedName>
        <fullName evidence="2">Uncharacterized protein</fullName>
    </submittedName>
</protein>
<proteinExistence type="predicted"/>
<feature type="compositionally biased region" description="Basic and acidic residues" evidence="1">
    <location>
        <begin position="93"/>
        <end position="104"/>
    </location>
</feature>
<feature type="region of interest" description="Disordered" evidence="1">
    <location>
        <begin position="19"/>
        <end position="47"/>
    </location>
</feature>
<feature type="region of interest" description="Disordered" evidence="1">
    <location>
        <begin position="71"/>
        <end position="104"/>
    </location>
</feature>
<reference evidence="2 3" key="1">
    <citation type="journal article" date="2009" name="Nat. Genet.">
        <title>The genome of the cucumber, Cucumis sativus L.</title>
        <authorList>
            <person name="Huang S."/>
            <person name="Li R."/>
            <person name="Zhang Z."/>
            <person name="Li L."/>
            <person name="Gu X."/>
            <person name="Fan W."/>
            <person name="Lucas W.J."/>
            <person name="Wang X."/>
            <person name="Xie B."/>
            <person name="Ni P."/>
            <person name="Ren Y."/>
            <person name="Zhu H."/>
            <person name="Li J."/>
            <person name="Lin K."/>
            <person name="Jin W."/>
            <person name="Fei Z."/>
            <person name="Li G."/>
            <person name="Staub J."/>
            <person name="Kilian A."/>
            <person name="van der Vossen E.A."/>
            <person name="Wu Y."/>
            <person name="Guo J."/>
            <person name="He J."/>
            <person name="Jia Z."/>
            <person name="Ren Y."/>
            <person name="Tian G."/>
            <person name="Lu Y."/>
            <person name="Ruan J."/>
            <person name="Qian W."/>
            <person name="Wang M."/>
            <person name="Huang Q."/>
            <person name="Li B."/>
            <person name="Xuan Z."/>
            <person name="Cao J."/>
            <person name="Asan"/>
            <person name="Wu Z."/>
            <person name="Zhang J."/>
            <person name="Cai Q."/>
            <person name="Bai Y."/>
            <person name="Zhao B."/>
            <person name="Han Y."/>
            <person name="Li Y."/>
            <person name="Li X."/>
            <person name="Wang S."/>
            <person name="Shi Q."/>
            <person name="Liu S."/>
            <person name="Cho W.K."/>
            <person name="Kim J.Y."/>
            <person name="Xu Y."/>
            <person name="Heller-Uszynska K."/>
            <person name="Miao H."/>
            <person name="Cheng Z."/>
            <person name="Zhang S."/>
            <person name="Wu J."/>
            <person name="Yang Y."/>
            <person name="Kang H."/>
            <person name="Li M."/>
            <person name="Liang H."/>
            <person name="Ren X."/>
            <person name="Shi Z."/>
            <person name="Wen M."/>
            <person name="Jian M."/>
            <person name="Yang H."/>
            <person name="Zhang G."/>
            <person name="Yang Z."/>
            <person name="Chen R."/>
            <person name="Liu S."/>
            <person name="Li J."/>
            <person name="Ma L."/>
            <person name="Liu H."/>
            <person name="Zhou Y."/>
            <person name="Zhao J."/>
            <person name="Fang X."/>
            <person name="Li G."/>
            <person name="Fang L."/>
            <person name="Li Y."/>
            <person name="Liu D."/>
            <person name="Zheng H."/>
            <person name="Zhang Y."/>
            <person name="Qin N."/>
            <person name="Li Z."/>
            <person name="Yang G."/>
            <person name="Yang S."/>
            <person name="Bolund L."/>
            <person name="Kristiansen K."/>
            <person name="Zheng H."/>
            <person name="Li S."/>
            <person name="Zhang X."/>
            <person name="Yang H."/>
            <person name="Wang J."/>
            <person name="Sun R."/>
            <person name="Zhang B."/>
            <person name="Jiang S."/>
            <person name="Wang J."/>
            <person name="Du Y."/>
            <person name="Li S."/>
        </authorList>
    </citation>
    <scope>NUCLEOTIDE SEQUENCE [LARGE SCALE GENOMIC DNA]</scope>
    <source>
        <strain evidence="3">cv. 9930</strain>
    </source>
</reference>
<dbReference type="Gramene" id="KGN54374">
    <property type="protein sequence ID" value="KGN54374"/>
    <property type="gene ID" value="Csa_4G308635"/>
</dbReference>
<dbReference type="Proteomes" id="UP000029981">
    <property type="component" value="Chromosome 4"/>
</dbReference>
<keyword evidence="3" id="KW-1185">Reference proteome</keyword>
<name>A0A0A0KZX6_CUCSA</name>
<evidence type="ECO:0000313" key="2">
    <source>
        <dbReference type="EMBL" id="KGN54374.1"/>
    </source>
</evidence>